<dbReference type="InterPro" id="IPR000873">
    <property type="entry name" value="AMP-dep_synth/lig_dom"/>
</dbReference>
<reference evidence="3" key="1">
    <citation type="submission" date="2024-06" db="EMBL/GenBank/DDBJ databases">
        <title>Kribbella sp. strain HUAS MG21 genome sequences.</title>
        <authorList>
            <person name="Mo P."/>
        </authorList>
    </citation>
    <scope>NUCLEOTIDE SEQUENCE</scope>
    <source>
        <strain evidence="3">HUAS MG21</strain>
    </source>
</reference>
<dbReference type="Gene3D" id="3.40.50.12780">
    <property type="entry name" value="N-terminal domain of ligase-like"/>
    <property type="match status" value="1"/>
</dbReference>
<evidence type="ECO:0000313" key="3">
    <source>
        <dbReference type="EMBL" id="XBV24965.1"/>
    </source>
</evidence>
<evidence type="ECO:0000259" key="2">
    <source>
        <dbReference type="Pfam" id="PF00501"/>
    </source>
</evidence>
<dbReference type="InterPro" id="IPR042099">
    <property type="entry name" value="ANL_N_sf"/>
</dbReference>
<dbReference type="RefSeq" id="WP_350277780.1">
    <property type="nucleotide sequence ID" value="NZ_CP158165.1"/>
</dbReference>
<proteinExistence type="inferred from homology"/>
<dbReference type="EMBL" id="CP158165">
    <property type="protein sequence ID" value="XBV24965.1"/>
    <property type="molecule type" value="Genomic_DNA"/>
</dbReference>
<accession>A0AAU7TDR6</accession>
<protein>
    <submittedName>
        <fullName evidence="3">AMP-binding protein</fullName>
    </submittedName>
</protein>
<comment type="similarity">
    <text evidence="1">Belongs to the ATP-dependent AMP-binding enzyme family.</text>
</comment>
<name>A0AAU7TDR6_9ACTN</name>
<dbReference type="AlphaFoldDB" id="A0AAU7TDR6"/>
<sequence length="548" mass="58055">MNDDLITRFRWHAADDPARPAVVEVGRSTTTASYDDLDVAARALAGWLRSQAAVGDRVLLVQPSPIGFAKAFLGCLYAGCVPVPAPLPGLSDHHLALTTGIALDAGPRLVLTDTAHLDLVADWLVQDGLEDLALFATDLVDLSTTEPIDPVSRSSAAALLYTSTPTSLTGHLLTHAELAADIDRLDAAVDFAAHGTVGGWLLTDHGPSLIGLLAGPLSVGASTVLMSPTGFFRQPLRWLQLIDDYDVRLTMAPAFGYDVCVRRIPAADLQAVDLSRLRTALIGPDPVPAATIAAVADRFAPCGLDPRALTPAYGHGVRVITVSPPGDRTAGPLVVAADQKALERNLVQPGADGVPLVGCGPVAGTGLRIVDPVEGLALGDDLVGEIELADGSRTGELGAVHEGQLYPTGRLTDRLVIDRRSLYADEVERAVNALDPRFAGLSGCVFGIDVLQEQVVVLQEVRPGIALSELEALAAVVREGLRDRLRVRVANVVFLRPGQIRRSAERVQRTLMRDLFCSDALGPLLETLGRRTAQTYRIARSAETAGRP</sequence>
<organism evidence="3">
    <name type="scientific">Kribbella sp. HUAS MG21</name>
    <dbReference type="NCBI Taxonomy" id="3160966"/>
    <lineage>
        <taxon>Bacteria</taxon>
        <taxon>Bacillati</taxon>
        <taxon>Actinomycetota</taxon>
        <taxon>Actinomycetes</taxon>
        <taxon>Propionibacteriales</taxon>
        <taxon>Kribbellaceae</taxon>
        <taxon>Kribbella</taxon>
    </lineage>
</organism>
<dbReference type="Gene3D" id="3.30.300.30">
    <property type="match status" value="1"/>
</dbReference>
<dbReference type="PANTHER" id="PTHR22754:SF32">
    <property type="entry name" value="DISCO-INTERACTING PROTEIN 2"/>
    <property type="match status" value="1"/>
</dbReference>
<dbReference type="SUPFAM" id="SSF56801">
    <property type="entry name" value="Acetyl-CoA synthetase-like"/>
    <property type="match status" value="1"/>
</dbReference>
<feature type="domain" description="AMP-dependent synthetase/ligase" evidence="2">
    <location>
        <begin position="9"/>
        <end position="386"/>
    </location>
</feature>
<evidence type="ECO:0000256" key="1">
    <source>
        <dbReference type="ARBA" id="ARBA00006432"/>
    </source>
</evidence>
<dbReference type="Pfam" id="PF00501">
    <property type="entry name" value="AMP-binding"/>
    <property type="match status" value="1"/>
</dbReference>
<dbReference type="PANTHER" id="PTHR22754">
    <property type="entry name" value="DISCO-INTERACTING PROTEIN 2 DIP2 -RELATED"/>
    <property type="match status" value="1"/>
</dbReference>
<gene>
    <name evidence="3" type="ORF">ABN611_00820</name>
</gene>
<dbReference type="InterPro" id="IPR045851">
    <property type="entry name" value="AMP-bd_C_sf"/>
</dbReference>